<accession>A0A8H5BXR8</accession>
<keyword evidence="4" id="KW-1185">Reference proteome</keyword>
<evidence type="ECO:0000313" key="3">
    <source>
        <dbReference type="EMBL" id="KAF5330488.1"/>
    </source>
</evidence>
<dbReference type="PANTHER" id="PTHR10039:SF14">
    <property type="entry name" value="NACHT DOMAIN-CONTAINING PROTEIN"/>
    <property type="match status" value="1"/>
</dbReference>
<dbReference type="OrthoDB" id="2966833at2759"/>
<protein>
    <recommendedName>
        <fullName evidence="2">Nephrocystin 3-like N-terminal domain-containing protein</fullName>
    </recommendedName>
</protein>
<dbReference type="InterPro" id="IPR056884">
    <property type="entry name" value="NPHP3-like_N"/>
</dbReference>
<evidence type="ECO:0000313" key="4">
    <source>
        <dbReference type="Proteomes" id="UP000567179"/>
    </source>
</evidence>
<dbReference type="EMBL" id="JAACJJ010000001">
    <property type="protein sequence ID" value="KAF5330488.1"/>
    <property type="molecule type" value="Genomic_DNA"/>
</dbReference>
<dbReference type="SUPFAM" id="SSF52540">
    <property type="entry name" value="P-loop containing nucleoside triphosphate hydrolases"/>
    <property type="match status" value="1"/>
</dbReference>
<dbReference type="Pfam" id="PF24883">
    <property type="entry name" value="NPHP3_N"/>
    <property type="match status" value="1"/>
</dbReference>
<evidence type="ECO:0000256" key="1">
    <source>
        <dbReference type="ARBA" id="ARBA00022737"/>
    </source>
</evidence>
<keyword evidence="1" id="KW-0677">Repeat</keyword>
<dbReference type="AlphaFoldDB" id="A0A8H5BXR8"/>
<proteinExistence type="predicted"/>
<dbReference type="InterPro" id="IPR027417">
    <property type="entry name" value="P-loop_NTPase"/>
</dbReference>
<sequence length="662" mass="75470">MNMSLTEHHAGEGESQQPAVTSMISMTQSVIMGGVFKQTNVHRSKTPMEVLQEQVAHSAFHNSAQRINAPRCHPNTRVVVKEKSYRWIMRRDTQSMDASILWLNGAAGGGKSAIAQSITEQCYEENLLLASFFFSRSDPSRNHSSHLIGTIVYQIYQVVPPPSQELIRCAIEQDPLIWSTDIFTQFRILIVDPLACLVHSGFFQDIQTPRVIIIDGLDECIDRMMQRKILELVLKALYEWHLPFLFFIASRPEPEINAMFEHPKMAEIVLSISLDEGFLPDLDIELFLRDKFQECCDTHPCRRYIPPEWPPDSAIRSLVRKSSGQFIYASVVVKYVTSIRHYPHRRLEVILDLRPAADSPFAELDALYSQILSTVDDWPTVQRIISFRLLFSCFSAVKDIETILNMEDGELALAMSDMSSLICILTDGNSKLGGDLQLLHASFGDYLFDSSRSKYHCVNRAESYYMHTKTLIQCIMSVDMEDFTSTVMCRNILSSLQDCFLAVDLDSDISEYITTSFSISAVYNRVLPVIPKRTLDAWLQYSLPNILRFLHDSKYSSAPDVCQHLLDDFDSLLSYHFNTEPRTMEFNFNIALISLVRVPNLIPLGAFSETLRLDCDESNEADSEGTLAVWSPFMTKDIINMMSEYRPYTVFDISAATVHLRR</sequence>
<evidence type="ECO:0000259" key="2">
    <source>
        <dbReference type="Pfam" id="PF24883"/>
    </source>
</evidence>
<dbReference type="PANTHER" id="PTHR10039">
    <property type="entry name" value="AMELOGENIN"/>
    <property type="match status" value="1"/>
</dbReference>
<gene>
    <name evidence="3" type="ORF">D9619_005185</name>
</gene>
<comment type="caution">
    <text evidence="3">The sequence shown here is derived from an EMBL/GenBank/DDBJ whole genome shotgun (WGS) entry which is preliminary data.</text>
</comment>
<name>A0A8H5BXR8_9AGAR</name>
<reference evidence="3 4" key="1">
    <citation type="journal article" date="2020" name="ISME J.">
        <title>Uncovering the hidden diversity of litter-decomposition mechanisms in mushroom-forming fungi.</title>
        <authorList>
            <person name="Floudas D."/>
            <person name="Bentzer J."/>
            <person name="Ahren D."/>
            <person name="Johansson T."/>
            <person name="Persson P."/>
            <person name="Tunlid A."/>
        </authorList>
    </citation>
    <scope>NUCLEOTIDE SEQUENCE [LARGE SCALE GENOMIC DNA]</scope>
    <source>
        <strain evidence="3 4">CBS 101986</strain>
    </source>
</reference>
<dbReference type="Proteomes" id="UP000567179">
    <property type="component" value="Unassembled WGS sequence"/>
</dbReference>
<feature type="domain" description="Nephrocystin 3-like N-terminal" evidence="2">
    <location>
        <begin position="86"/>
        <end position="251"/>
    </location>
</feature>
<organism evidence="3 4">
    <name type="scientific">Psilocybe cf. subviscida</name>
    <dbReference type="NCBI Taxonomy" id="2480587"/>
    <lineage>
        <taxon>Eukaryota</taxon>
        <taxon>Fungi</taxon>
        <taxon>Dikarya</taxon>
        <taxon>Basidiomycota</taxon>
        <taxon>Agaricomycotina</taxon>
        <taxon>Agaricomycetes</taxon>
        <taxon>Agaricomycetidae</taxon>
        <taxon>Agaricales</taxon>
        <taxon>Agaricineae</taxon>
        <taxon>Strophariaceae</taxon>
        <taxon>Psilocybe</taxon>
    </lineage>
</organism>